<dbReference type="Gene3D" id="1.10.10.10">
    <property type="entry name" value="Winged helix-like DNA-binding domain superfamily/Winged helix DNA-binding domain"/>
    <property type="match status" value="1"/>
</dbReference>
<dbReference type="InterPro" id="IPR005119">
    <property type="entry name" value="LysR_subst-bd"/>
</dbReference>
<comment type="similarity">
    <text evidence="1">Belongs to the LysR transcriptional regulatory family.</text>
</comment>
<keyword evidence="7" id="KW-1185">Reference proteome</keyword>
<reference evidence="6 7" key="1">
    <citation type="submission" date="2019-08" db="EMBL/GenBank/DDBJ databases">
        <title>Hyperibacter terrae gen. nov., sp. nov. and Hyperibacter viscosus sp. nov., two new members in the family Rhodospirillaceae isolated from the rhizosphere of Hypericum perforatum.</title>
        <authorList>
            <person name="Noviana Z."/>
        </authorList>
    </citation>
    <scope>NUCLEOTIDE SEQUENCE [LARGE SCALE GENOMIC DNA]</scope>
    <source>
        <strain evidence="6 7">R5913</strain>
    </source>
</reference>
<dbReference type="InterPro" id="IPR000847">
    <property type="entry name" value="LysR_HTH_N"/>
</dbReference>
<dbReference type="SUPFAM" id="SSF46785">
    <property type="entry name" value="Winged helix' DNA-binding domain"/>
    <property type="match status" value="1"/>
</dbReference>
<dbReference type="InterPro" id="IPR058163">
    <property type="entry name" value="LysR-type_TF_proteobact-type"/>
</dbReference>
<dbReference type="FunFam" id="3.40.190.290:FF:000001">
    <property type="entry name" value="Transcriptional regulator, LysR family"/>
    <property type="match status" value="1"/>
</dbReference>
<accession>A0A5J6MF66</accession>
<dbReference type="InterPro" id="IPR036388">
    <property type="entry name" value="WH-like_DNA-bd_sf"/>
</dbReference>
<evidence type="ECO:0000256" key="2">
    <source>
        <dbReference type="ARBA" id="ARBA00023015"/>
    </source>
</evidence>
<evidence type="ECO:0000256" key="3">
    <source>
        <dbReference type="ARBA" id="ARBA00023125"/>
    </source>
</evidence>
<dbReference type="Gene3D" id="3.40.190.290">
    <property type="match status" value="1"/>
</dbReference>
<organism evidence="6 7">
    <name type="scientific">Hypericibacter terrae</name>
    <dbReference type="NCBI Taxonomy" id="2602015"/>
    <lineage>
        <taxon>Bacteria</taxon>
        <taxon>Pseudomonadati</taxon>
        <taxon>Pseudomonadota</taxon>
        <taxon>Alphaproteobacteria</taxon>
        <taxon>Rhodospirillales</taxon>
        <taxon>Dongiaceae</taxon>
        <taxon>Hypericibacter</taxon>
    </lineage>
</organism>
<dbReference type="InterPro" id="IPR036390">
    <property type="entry name" value="WH_DNA-bd_sf"/>
</dbReference>
<dbReference type="PROSITE" id="PS50931">
    <property type="entry name" value="HTH_LYSR"/>
    <property type="match status" value="1"/>
</dbReference>
<dbReference type="GO" id="GO:0043565">
    <property type="term" value="F:sequence-specific DNA binding"/>
    <property type="evidence" value="ECO:0007669"/>
    <property type="project" value="TreeGrafter"/>
</dbReference>
<feature type="domain" description="HTH lysR-type" evidence="5">
    <location>
        <begin position="1"/>
        <end position="53"/>
    </location>
</feature>
<dbReference type="FunFam" id="1.10.10.10:FF:000001">
    <property type="entry name" value="LysR family transcriptional regulator"/>
    <property type="match status" value="1"/>
</dbReference>
<evidence type="ECO:0000259" key="5">
    <source>
        <dbReference type="PROSITE" id="PS50931"/>
    </source>
</evidence>
<gene>
    <name evidence="6" type="ORF">FRZ44_13740</name>
</gene>
<dbReference type="Pfam" id="PF03466">
    <property type="entry name" value="LysR_substrate"/>
    <property type="match status" value="1"/>
</dbReference>
<sequence length="293" mass="32140">MSVFVAVAEAHGFSAAARRLRIPLATVSRKVSELEELLKVRLINRSTRQITLTESGRVYFESARRILETLGEAERAASGEYRIPRGALTITAPIVFGRLHILPVVVEFLRAYPEVEIKLLLVDRLVELLEEDVDLAVRISELPDSSLIAARLGSIGFVVCASPAYLAARGYPGRPEDLADHDCVTATTSPTARLWSFKIGKSVREVPVRSRLSTTTAEAAIDAAIAGAGLTQVRGYQVVEAIKAGRLERVLRDYEPDPAPLSFVYPSGRLMPRKLQAFLEFAVPRVKARLPAI</sequence>
<dbReference type="PANTHER" id="PTHR30537">
    <property type="entry name" value="HTH-TYPE TRANSCRIPTIONAL REGULATOR"/>
    <property type="match status" value="1"/>
</dbReference>
<evidence type="ECO:0000256" key="1">
    <source>
        <dbReference type="ARBA" id="ARBA00009437"/>
    </source>
</evidence>
<keyword evidence="3" id="KW-0238">DNA-binding</keyword>
<keyword evidence="4" id="KW-0804">Transcription</keyword>
<evidence type="ECO:0000313" key="7">
    <source>
        <dbReference type="Proteomes" id="UP000326202"/>
    </source>
</evidence>
<dbReference type="GO" id="GO:0003700">
    <property type="term" value="F:DNA-binding transcription factor activity"/>
    <property type="evidence" value="ECO:0007669"/>
    <property type="project" value="InterPro"/>
</dbReference>
<dbReference type="GO" id="GO:0006351">
    <property type="term" value="P:DNA-templated transcription"/>
    <property type="evidence" value="ECO:0007669"/>
    <property type="project" value="TreeGrafter"/>
</dbReference>
<proteinExistence type="inferred from homology"/>
<dbReference type="Proteomes" id="UP000326202">
    <property type="component" value="Chromosome"/>
</dbReference>
<protein>
    <submittedName>
        <fullName evidence="6">LysR family transcriptional regulator</fullName>
    </submittedName>
</protein>
<dbReference type="CDD" id="cd08471">
    <property type="entry name" value="PBP2_CrgA_like_2"/>
    <property type="match status" value="1"/>
</dbReference>
<dbReference type="EMBL" id="CP042906">
    <property type="protein sequence ID" value="QEX16082.1"/>
    <property type="molecule type" value="Genomic_DNA"/>
</dbReference>
<evidence type="ECO:0000313" key="6">
    <source>
        <dbReference type="EMBL" id="QEX16082.1"/>
    </source>
</evidence>
<dbReference type="SUPFAM" id="SSF53850">
    <property type="entry name" value="Periplasmic binding protein-like II"/>
    <property type="match status" value="1"/>
</dbReference>
<dbReference type="PANTHER" id="PTHR30537:SF5">
    <property type="entry name" value="HTH-TYPE TRANSCRIPTIONAL ACTIVATOR TTDR-RELATED"/>
    <property type="match status" value="1"/>
</dbReference>
<dbReference type="KEGG" id="htq:FRZ44_13740"/>
<dbReference type="AlphaFoldDB" id="A0A5J6MF66"/>
<name>A0A5J6MF66_9PROT</name>
<keyword evidence="2" id="KW-0805">Transcription regulation</keyword>
<evidence type="ECO:0000256" key="4">
    <source>
        <dbReference type="ARBA" id="ARBA00023163"/>
    </source>
</evidence>
<dbReference type="Pfam" id="PF00126">
    <property type="entry name" value="HTH_1"/>
    <property type="match status" value="1"/>
</dbReference>